<dbReference type="CDD" id="cd07377">
    <property type="entry name" value="WHTH_GntR"/>
    <property type="match status" value="1"/>
</dbReference>
<comment type="caution">
    <text evidence="7">The sequence shown here is derived from an EMBL/GenBank/DDBJ whole genome shotgun (WGS) entry which is preliminary data.</text>
</comment>
<dbReference type="EMBL" id="VIWY01000005">
    <property type="protein sequence ID" value="TWG12944.1"/>
    <property type="molecule type" value="Genomic_DNA"/>
</dbReference>
<dbReference type="Pfam" id="PF00155">
    <property type="entry name" value="Aminotran_1_2"/>
    <property type="match status" value="1"/>
</dbReference>
<dbReference type="AlphaFoldDB" id="A0A561VMU5"/>
<dbReference type="InterPro" id="IPR004839">
    <property type="entry name" value="Aminotransferase_I/II_large"/>
</dbReference>
<name>A0A561VMU5_ACTTI</name>
<reference evidence="7 8" key="1">
    <citation type="submission" date="2019-06" db="EMBL/GenBank/DDBJ databases">
        <title>Sequencing the genomes of 1000 actinobacteria strains.</title>
        <authorList>
            <person name="Klenk H.-P."/>
        </authorList>
    </citation>
    <scope>NUCLEOTIDE SEQUENCE [LARGE SCALE GENOMIC DNA]</scope>
    <source>
        <strain evidence="7 8">DSM 43866</strain>
    </source>
</reference>
<dbReference type="Gene3D" id="3.40.640.10">
    <property type="entry name" value="Type I PLP-dependent aspartate aminotransferase-like (Major domain)"/>
    <property type="match status" value="1"/>
</dbReference>
<dbReference type="PRINTS" id="PR00035">
    <property type="entry name" value="HTHGNTR"/>
</dbReference>
<dbReference type="InterPro" id="IPR036388">
    <property type="entry name" value="WH-like_DNA-bd_sf"/>
</dbReference>
<proteinExistence type="inferred from homology"/>
<accession>A0A561VMU5</accession>
<dbReference type="Pfam" id="PF00392">
    <property type="entry name" value="GntR"/>
    <property type="match status" value="1"/>
</dbReference>
<dbReference type="InterPro" id="IPR036390">
    <property type="entry name" value="WH_DNA-bd_sf"/>
</dbReference>
<dbReference type="GO" id="GO:0030170">
    <property type="term" value="F:pyridoxal phosphate binding"/>
    <property type="evidence" value="ECO:0007669"/>
    <property type="project" value="InterPro"/>
</dbReference>
<keyword evidence="7" id="KW-0808">Transferase</keyword>
<dbReference type="InterPro" id="IPR051446">
    <property type="entry name" value="HTH_trans_reg/aminotransferase"/>
</dbReference>
<evidence type="ECO:0000259" key="6">
    <source>
        <dbReference type="PROSITE" id="PS50949"/>
    </source>
</evidence>
<evidence type="ECO:0000256" key="5">
    <source>
        <dbReference type="ARBA" id="ARBA00023163"/>
    </source>
</evidence>
<feature type="domain" description="HTH gntR-type" evidence="6">
    <location>
        <begin position="9"/>
        <end position="77"/>
    </location>
</feature>
<evidence type="ECO:0000256" key="4">
    <source>
        <dbReference type="ARBA" id="ARBA00023125"/>
    </source>
</evidence>
<dbReference type="Proteomes" id="UP000320239">
    <property type="component" value="Unassembled WGS sequence"/>
</dbReference>
<dbReference type="SUPFAM" id="SSF53383">
    <property type="entry name" value="PLP-dependent transferases"/>
    <property type="match status" value="1"/>
</dbReference>
<keyword evidence="3" id="KW-0805">Transcription regulation</keyword>
<dbReference type="InterPro" id="IPR000524">
    <property type="entry name" value="Tscrpt_reg_HTH_GntR"/>
</dbReference>
<dbReference type="PANTHER" id="PTHR46577:SF1">
    <property type="entry name" value="HTH-TYPE TRANSCRIPTIONAL REGULATORY PROTEIN GABR"/>
    <property type="match status" value="1"/>
</dbReference>
<evidence type="ECO:0000313" key="8">
    <source>
        <dbReference type="Proteomes" id="UP000320239"/>
    </source>
</evidence>
<dbReference type="Gene3D" id="1.10.10.10">
    <property type="entry name" value="Winged helix-like DNA-binding domain superfamily/Winged helix DNA-binding domain"/>
    <property type="match status" value="1"/>
</dbReference>
<dbReference type="InterPro" id="IPR015424">
    <property type="entry name" value="PyrdxlP-dep_Trfase"/>
</dbReference>
<keyword evidence="7" id="KW-0032">Aminotransferase</keyword>
<keyword evidence="4" id="KW-0238">DNA-binding</keyword>
<dbReference type="PROSITE" id="PS50949">
    <property type="entry name" value="HTH_GNTR"/>
    <property type="match status" value="1"/>
</dbReference>
<dbReference type="PANTHER" id="PTHR46577">
    <property type="entry name" value="HTH-TYPE TRANSCRIPTIONAL REGULATORY PROTEIN GABR"/>
    <property type="match status" value="1"/>
</dbReference>
<evidence type="ECO:0000256" key="1">
    <source>
        <dbReference type="ARBA" id="ARBA00005384"/>
    </source>
</evidence>
<evidence type="ECO:0000256" key="2">
    <source>
        <dbReference type="ARBA" id="ARBA00022898"/>
    </source>
</evidence>
<organism evidence="7 8">
    <name type="scientific">Actinoplanes teichomyceticus</name>
    <dbReference type="NCBI Taxonomy" id="1867"/>
    <lineage>
        <taxon>Bacteria</taxon>
        <taxon>Bacillati</taxon>
        <taxon>Actinomycetota</taxon>
        <taxon>Actinomycetes</taxon>
        <taxon>Micromonosporales</taxon>
        <taxon>Micromonosporaceae</taxon>
        <taxon>Actinoplanes</taxon>
    </lineage>
</organism>
<sequence length="449" mass="47727">MVFRLDPALPRRRAIESAIRTAITGGVLAPGARLPSSRELAAELGIARNTVIAALDDLIAEGVLEARPRSGVFVSRGVDPVPRTGAAVVEPPPAFDLRPGQPEHGSFPASRWVAATRRAAARAGHAPTSGAGCRELRAQLAAYLSRARGVTATAESIVICAGFRTASTLLATALARHGARSVAIEDPSLFGICGPWWTAGFTVTDLPVDDAGAEVHRLTSGTDAVVLTPSHQFPLGGALSPRRRRLVSDWARATGAYIVEDDYDGEFRFDRRPVPALQRSAPEHVVYAGSTSKTLDPALRLGWLALPHELIGPVVESSETLCGGAPLLNQLALADLIASGEYERHIRRQRREYARRRTLLQHTLGALGLRTCGIPAGLHTLIAVDGLDTGAGALRDRLAERGVAVHELARYTRSHQHRAAIVAGFATPSRAQFRPALDALAGTLRTSGD</sequence>
<comment type="similarity">
    <text evidence="1">In the C-terminal section; belongs to the class-I pyridoxal-phosphate-dependent aminotransferase family.</text>
</comment>
<dbReference type="SUPFAM" id="SSF46785">
    <property type="entry name" value="Winged helix' DNA-binding domain"/>
    <property type="match status" value="1"/>
</dbReference>
<evidence type="ECO:0000313" key="7">
    <source>
        <dbReference type="EMBL" id="TWG12944.1"/>
    </source>
</evidence>
<evidence type="ECO:0000256" key="3">
    <source>
        <dbReference type="ARBA" id="ARBA00023015"/>
    </source>
</evidence>
<keyword evidence="5" id="KW-0804">Transcription</keyword>
<gene>
    <name evidence="7" type="ORF">FHX34_105812</name>
</gene>
<dbReference type="GO" id="GO:0003677">
    <property type="term" value="F:DNA binding"/>
    <property type="evidence" value="ECO:0007669"/>
    <property type="project" value="UniProtKB-KW"/>
</dbReference>
<protein>
    <submittedName>
        <fullName evidence="7">GntR family transcriptional regulator/MocR family aminotransferase</fullName>
    </submittedName>
</protein>
<dbReference type="SMART" id="SM00345">
    <property type="entry name" value="HTH_GNTR"/>
    <property type="match status" value="1"/>
</dbReference>
<dbReference type="CDD" id="cd00609">
    <property type="entry name" value="AAT_like"/>
    <property type="match status" value="1"/>
</dbReference>
<dbReference type="GO" id="GO:0003700">
    <property type="term" value="F:DNA-binding transcription factor activity"/>
    <property type="evidence" value="ECO:0007669"/>
    <property type="project" value="InterPro"/>
</dbReference>
<dbReference type="InterPro" id="IPR015421">
    <property type="entry name" value="PyrdxlP-dep_Trfase_major"/>
</dbReference>
<keyword evidence="2" id="KW-0663">Pyridoxal phosphate</keyword>
<keyword evidence="8" id="KW-1185">Reference proteome</keyword>
<dbReference type="GO" id="GO:0008483">
    <property type="term" value="F:transaminase activity"/>
    <property type="evidence" value="ECO:0007669"/>
    <property type="project" value="UniProtKB-KW"/>
</dbReference>